<evidence type="ECO:0000313" key="3">
    <source>
        <dbReference type="Proteomes" id="UP000297245"/>
    </source>
</evidence>
<proteinExistence type="predicted"/>
<dbReference type="EMBL" id="ML179258">
    <property type="protein sequence ID" value="THU93133.1"/>
    <property type="molecule type" value="Genomic_DNA"/>
</dbReference>
<dbReference type="AlphaFoldDB" id="A0A4S8LVH3"/>
<accession>A0A4S8LVH3</accession>
<name>A0A4S8LVH3_DENBC</name>
<feature type="region of interest" description="Disordered" evidence="1">
    <location>
        <begin position="160"/>
        <end position="201"/>
    </location>
</feature>
<protein>
    <submittedName>
        <fullName evidence="2">Uncharacterized protein</fullName>
    </submittedName>
</protein>
<evidence type="ECO:0000256" key="1">
    <source>
        <dbReference type="SAM" id="MobiDB-lite"/>
    </source>
</evidence>
<feature type="compositionally biased region" description="Acidic residues" evidence="1">
    <location>
        <begin position="167"/>
        <end position="201"/>
    </location>
</feature>
<dbReference type="Proteomes" id="UP000297245">
    <property type="component" value="Unassembled WGS sequence"/>
</dbReference>
<sequence>MDNSPIEISDSDDDNSGAVPKGIKIVIPKDKPEAWPGSYYVVDLYWVFLASRQRELHGKGNAEELFRLAFPAVRTDKAWPKSNFYALRKLWEKAPDTTKQRFIKAGRTRNGSWKCFAATVAEKSNGLARLKAEKQKIYCASAKNKGKGKVKEVRRAGSRNQFVIVSSDEDEVEDEEGDEGEDEDRDEDEETEEDELIEDPL</sequence>
<reference evidence="2 3" key="1">
    <citation type="journal article" date="2019" name="Nat. Ecol. Evol.">
        <title>Megaphylogeny resolves global patterns of mushroom evolution.</title>
        <authorList>
            <person name="Varga T."/>
            <person name="Krizsan K."/>
            <person name="Foldi C."/>
            <person name="Dima B."/>
            <person name="Sanchez-Garcia M."/>
            <person name="Sanchez-Ramirez S."/>
            <person name="Szollosi G.J."/>
            <person name="Szarkandi J.G."/>
            <person name="Papp V."/>
            <person name="Albert L."/>
            <person name="Andreopoulos W."/>
            <person name="Angelini C."/>
            <person name="Antonin V."/>
            <person name="Barry K.W."/>
            <person name="Bougher N.L."/>
            <person name="Buchanan P."/>
            <person name="Buyck B."/>
            <person name="Bense V."/>
            <person name="Catcheside P."/>
            <person name="Chovatia M."/>
            <person name="Cooper J."/>
            <person name="Damon W."/>
            <person name="Desjardin D."/>
            <person name="Finy P."/>
            <person name="Geml J."/>
            <person name="Haridas S."/>
            <person name="Hughes K."/>
            <person name="Justo A."/>
            <person name="Karasinski D."/>
            <person name="Kautmanova I."/>
            <person name="Kiss B."/>
            <person name="Kocsube S."/>
            <person name="Kotiranta H."/>
            <person name="LaButti K.M."/>
            <person name="Lechner B.E."/>
            <person name="Liimatainen K."/>
            <person name="Lipzen A."/>
            <person name="Lukacs Z."/>
            <person name="Mihaltcheva S."/>
            <person name="Morgado L.N."/>
            <person name="Niskanen T."/>
            <person name="Noordeloos M.E."/>
            <person name="Ohm R.A."/>
            <person name="Ortiz-Santana B."/>
            <person name="Ovrebo C."/>
            <person name="Racz N."/>
            <person name="Riley R."/>
            <person name="Savchenko A."/>
            <person name="Shiryaev A."/>
            <person name="Soop K."/>
            <person name="Spirin V."/>
            <person name="Szebenyi C."/>
            <person name="Tomsovsky M."/>
            <person name="Tulloss R.E."/>
            <person name="Uehling J."/>
            <person name="Grigoriev I.V."/>
            <person name="Vagvolgyi C."/>
            <person name="Papp T."/>
            <person name="Martin F.M."/>
            <person name="Miettinen O."/>
            <person name="Hibbett D.S."/>
            <person name="Nagy L.G."/>
        </authorList>
    </citation>
    <scope>NUCLEOTIDE SEQUENCE [LARGE SCALE GENOMIC DNA]</scope>
    <source>
        <strain evidence="2 3">CBS 962.96</strain>
    </source>
</reference>
<keyword evidence="3" id="KW-1185">Reference proteome</keyword>
<organism evidence="2 3">
    <name type="scientific">Dendrothele bispora (strain CBS 962.96)</name>
    <dbReference type="NCBI Taxonomy" id="1314807"/>
    <lineage>
        <taxon>Eukaryota</taxon>
        <taxon>Fungi</taxon>
        <taxon>Dikarya</taxon>
        <taxon>Basidiomycota</taxon>
        <taxon>Agaricomycotina</taxon>
        <taxon>Agaricomycetes</taxon>
        <taxon>Agaricomycetidae</taxon>
        <taxon>Agaricales</taxon>
        <taxon>Agaricales incertae sedis</taxon>
        <taxon>Dendrothele</taxon>
    </lineage>
</organism>
<gene>
    <name evidence="2" type="ORF">K435DRAFT_799976</name>
</gene>
<dbReference type="OrthoDB" id="10592977at2759"/>
<feature type="region of interest" description="Disordered" evidence="1">
    <location>
        <begin position="1"/>
        <end position="20"/>
    </location>
</feature>
<evidence type="ECO:0000313" key="2">
    <source>
        <dbReference type="EMBL" id="THU93133.1"/>
    </source>
</evidence>